<dbReference type="RefSeq" id="WP_377470387.1">
    <property type="nucleotide sequence ID" value="NZ_JBHLWN010000046.1"/>
</dbReference>
<evidence type="ECO:0000313" key="2">
    <source>
        <dbReference type="Proteomes" id="UP001589776"/>
    </source>
</evidence>
<dbReference type="EMBL" id="JBHLWN010000046">
    <property type="protein sequence ID" value="MFC0213128.1"/>
    <property type="molecule type" value="Genomic_DNA"/>
</dbReference>
<accession>A0ABV6DKE8</accession>
<comment type="caution">
    <text evidence="1">The sequence shown here is derived from an EMBL/GenBank/DDBJ whole genome shotgun (WGS) entry which is preliminary data.</text>
</comment>
<keyword evidence="2" id="KW-1185">Reference proteome</keyword>
<name>A0ABV6DKE8_9BACL</name>
<evidence type="ECO:0008006" key="3">
    <source>
        <dbReference type="Google" id="ProtNLM"/>
    </source>
</evidence>
<proteinExistence type="predicted"/>
<reference evidence="1 2" key="1">
    <citation type="submission" date="2024-09" db="EMBL/GenBank/DDBJ databases">
        <authorList>
            <person name="Sun Q."/>
            <person name="Mori K."/>
        </authorList>
    </citation>
    <scope>NUCLEOTIDE SEQUENCE [LARGE SCALE GENOMIC DNA]</scope>
    <source>
        <strain evidence="1 2">CCM 7759</strain>
    </source>
</reference>
<evidence type="ECO:0000313" key="1">
    <source>
        <dbReference type="EMBL" id="MFC0213128.1"/>
    </source>
</evidence>
<sequence length="109" mass="12453">MMKRTQIEAVLNQLDSYADSFPASLKAELRAVRGELNDLSEKELDLQTNMVVVDEPQYSAEPSLNDRLMSLYTSLLDHLRATKQMDNDELRSALFSLKGYLDVPDRDFP</sequence>
<organism evidence="1 2">
    <name type="scientific">Paenibacillus chartarius</name>
    <dbReference type="NCBI Taxonomy" id="747481"/>
    <lineage>
        <taxon>Bacteria</taxon>
        <taxon>Bacillati</taxon>
        <taxon>Bacillota</taxon>
        <taxon>Bacilli</taxon>
        <taxon>Bacillales</taxon>
        <taxon>Paenibacillaceae</taxon>
        <taxon>Paenibacillus</taxon>
    </lineage>
</organism>
<protein>
    <recommendedName>
        <fullName evidence="3">Nucleoside-diphosphate sugar epimerase</fullName>
    </recommendedName>
</protein>
<gene>
    <name evidence="1" type="ORF">ACFFK0_11800</name>
</gene>
<dbReference type="Proteomes" id="UP001589776">
    <property type="component" value="Unassembled WGS sequence"/>
</dbReference>